<evidence type="ECO:0000313" key="1">
    <source>
        <dbReference type="EMBL" id="CAJ2510853.1"/>
    </source>
</evidence>
<comment type="caution">
    <text evidence="1">The sequence shown here is derived from an EMBL/GenBank/DDBJ whole genome shotgun (WGS) entry which is preliminary data.</text>
</comment>
<proteinExistence type="predicted"/>
<name>A0AAI8VTN3_9PEZI</name>
<organism evidence="1 2">
    <name type="scientific">Anthostomella pinea</name>
    <dbReference type="NCBI Taxonomy" id="933095"/>
    <lineage>
        <taxon>Eukaryota</taxon>
        <taxon>Fungi</taxon>
        <taxon>Dikarya</taxon>
        <taxon>Ascomycota</taxon>
        <taxon>Pezizomycotina</taxon>
        <taxon>Sordariomycetes</taxon>
        <taxon>Xylariomycetidae</taxon>
        <taxon>Xylariales</taxon>
        <taxon>Xylariaceae</taxon>
        <taxon>Anthostomella</taxon>
    </lineage>
</organism>
<sequence length="238" mass="26524">MDIGRVGIGHLRANVPRYTDREIGSVSLTGNARDLILGVQEVASIIVRVKIGGLARWCEGDDDDGELLYKIFPKLPAGITVHRDLPSNYTYGDITWSGFAEVGAEKQFQGTWQQVEAQIRVLQPNFKFVLDQANRTIEARDKEPPSDVNGPDREHFCEHVGGFGEISYFIAENLRNYLQALSSDLICRNGPGSPGKGNCGRISCAYDSAIWWCNDNDHPVTFKCNLFEEYAARIVDNL</sequence>
<keyword evidence="2" id="KW-1185">Reference proteome</keyword>
<dbReference type="AlphaFoldDB" id="A0AAI8VTN3"/>
<gene>
    <name evidence="1" type="ORF">KHLLAP_LOCUS11321</name>
</gene>
<reference evidence="1" key="1">
    <citation type="submission" date="2023-10" db="EMBL/GenBank/DDBJ databases">
        <authorList>
            <person name="Hackl T."/>
        </authorList>
    </citation>
    <scope>NUCLEOTIDE SEQUENCE</scope>
</reference>
<protein>
    <submittedName>
        <fullName evidence="1">Uu.00g064780.m01.CDS01</fullName>
    </submittedName>
</protein>
<accession>A0AAI8VTN3</accession>
<evidence type="ECO:0000313" key="2">
    <source>
        <dbReference type="Proteomes" id="UP001295740"/>
    </source>
</evidence>
<dbReference type="EMBL" id="CAUWAG010000018">
    <property type="protein sequence ID" value="CAJ2510853.1"/>
    <property type="molecule type" value="Genomic_DNA"/>
</dbReference>
<dbReference type="Proteomes" id="UP001295740">
    <property type="component" value="Unassembled WGS sequence"/>
</dbReference>